<evidence type="ECO:0000313" key="2">
    <source>
        <dbReference type="EMBL" id="WMX45051.1"/>
    </source>
</evidence>
<sequence length="338" mass="38236">MDDDWERRIAEVQAGLVRSGDPVAWVTEADAVESAMRYPGLAVRGAAFGVVARDVGDDGPWRIVEPVRCGMPQEARDCLQSRLFFRAKDDTDDPAVRRELIAAVKVLERKPVDRLDVLGVRYRVVRADEFTRIGDDGLEPPRPTDPEPVFRVWEGDIPHRSPDDGALLAPDRSRGPMSEALRFGMRSFSYTGARYPAAVRRDSERAVVSHPDVALLPVAFGVVEREGSGWLPHGSLLATPHEARQALYDMMVDFWPRMYKWDDAQREPYRRAGELFRAAGRADKARVGGREFRICRIERMVRFDPDGPEGPRPSDVDEYGPQRLHPRMDEDGTLHHEE</sequence>
<accession>A0ABY9RSA2</accession>
<keyword evidence="3" id="KW-1185">Reference proteome</keyword>
<organism evidence="2 3">
    <name type="scientific">Streptomyces roseicoloratus</name>
    <dbReference type="NCBI Taxonomy" id="2508722"/>
    <lineage>
        <taxon>Bacteria</taxon>
        <taxon>Bacillati</taxon>
        <taxon>Actinomycetota</taxon>
        <taxon>Actinomycetes</taxon>
        <taxon>Kitasatosporales</taxon>
        <taxon>Streptomycetaceae</taxon>
        <taxon>Streptomyces</taxon>
    </lineage>
</organism>
<name>A0ABY9RSA2_9ACTN</name>
<proteinExistence type="predicted"/>
<dbReference type="Proteomes" id="UP001250858">
    <property type="component" value="Chromosome"/>
</dbReference>
<protein>
    <submittedName>
        <fullName evidence="2">DUF5954 family protein</fullName>
    </submittedName>
</protein>
<evidence type="ECO:0000256" key="1">
    <source>
        <dbReference type="SAM" id="MobiDB-lite"/>
    </source>
</evidence>
<dbReference type="Pfam" id="PF19379">
    <property type="entry name" value="DUF5954"/>
    <property type="match status" value="1"/>
</dbReference>
<dbReference type="EMBL" id="CP133762">
    <property type="protein sequence ID" value="WMX45051.1"/>
    <property type="molecule type" value="Genomic_DNA"/>
</dbReference>
<dbReference type="RefSeq" id="WP_309548315.1">
    <property type="nucleotide sequence ID" value="NZ_CP133762.1"/>
</dbReference>
<feature type="region of interest" description="Disordered" evidence="1">
    <location>
        <begin position="302"/>
        <end position="338"/>
    </location>
</feature>
<gene>
    <name evidence="2" type="ORF">RGF97_09575</name>
</gene>
<feature type="compositionally biased region" description="Basic and acidic residues" evidence="1">
    <location>
        <begin position="326"/>
        <end position="338"/>
    </location>
</feature>
<dbReference type="InterPro" id="IPR045998">
    <property type="entry name" value="DUF5954"/>
</dbReference>
<evidence type="ECO:0000313" key="3">
    <source>
        <dbReference type="Proteomes" id="UP001250858"/>
    </source>
</evidence>
<reference evidence="2 3" key="1">
    <citation type="submission" date="2023-09" db="EMBL/GenBank/DDBJ databases">
        <title>Complete genome of Streptomyces roseicoloratus T14.</title>
        <authorList>
            <person name="Bashizi T."/>
            <person name="Kim M.-J."/>
            <person name="Lee G."/>
            <person name="Tagele S.B."/>
            <person name="Shin J.-H."/>
        </authorList>
    </citation>
    <scope>NUCLEOTIDE SEQUENCE [LARGE SCALE GENOMIC DNA]</scope>
    <source>
        <strain evidence="2 3">T14</strain>
    </source>
</reference>